<sequence length="155" mass="17916">MMFNNRRMYINRYPAPQRQTETNNSPEVQSSSDAKNDINAKDSKKLILDTFKSINDSITENINEINQAISKLNERVENLENQILMLESQIESEESGRSRISQSELSNIKTELELLKRDSSKMQSEENREISNRPVMPGSGFSAITEEYLRNLNKR</sequence>
<dbReference type="OrthoDB" id="2087541at2"/>
<feature type="compositionally biased region" description="Polar residues" evidence="1">
    <location>
        <begin position="17"/>
        <end position="33"/>
    </location>
</feature>
<organism evidence="2 3">
    <name type="scientific">Acetivibrio mesophilus</name>
    <dbReference type="NCBI Taxonomy" id="2487273"/>
    <lineage>
        <taxon>Bacteria</taxon>
        <taxon>Bacillati</taxon>
        <taxon>Bacillota</taxon>
        <taxon>Clostridia</taxon>
        <taxon>Eubacteriales</taxon>
        <taxon>Oscillospiraceae</taxon>
        <taxon>Acetivibrio</taxon>
    </lineage>
</organism>
<evidence type="ECO:0000256" key="1">
    <source>
        <dbReference type="SAM" id="MobiDB-lite"/>
    </source>
</evidence>
<accession>A0A4Q0I7I2</accession>
<name>A0A4Q0I7I2_9FIRM</name>
<feature type="compositionally biased region" description="Basic and acidic residues" evidence="1">
    <location>
        <begin position="117"/>
        <end position="131"/>
    </location>
</feature>
<dbReference type="EMBL" id="RLII01000003">
    <property type="protein sequence ID" value="RXE59917.1"/>
    <property type="molecule type" value="Genomic_DNA"/>
</dbReference>
<evidence type="ECO:0000313" key="2">
    <source>
        <dbReference type="EMBL" id="RXE59917.1"/>
    </source>
</evidence>
<feature type="region of interest" description="Disordered" evidence="1">
    <location>
        <begin position="1"/>
        <end position="37"/>
    </location>
</feature>
<gene>
    <name evidence="2" type="ORF">EFD62_03975</name>
</gene>
<reference evidence="3" key="1">
    <citation type="submission" date="2018-11" db="EMBL/GenBank/DDBJ databases">
        <title>Genome sequencing of a novel mesophilic and cellulolytic organism within the genus Hungateiclostridium.</title>
        <authorList>
            <person name="Rettenmaier R."/>
            <person name="Liebl W."/>
            <person name="Zverlov V."/>
        </authorList>
    </citation>
    <scope>NUCLEOTIDE SEQUENCE [LARGE SCALE GENOMIC DNA]</scope>
    <source>
        <strain evidence="3">N2K1</strain>
    </source>
</reference>
<feature type="region of interest" description="Disordered" evidence="1">
    <location>
        <begin position="117"/>
        <end position="137"/>
    </location>
</feature>
<comment type="caution">
    <text evidence="2">The sequence shown here is derived from an EMBL/GenBank/DDBJ whole genome shotgun (WGS) entry which is preliminary data.</text>
</comment>
<proteinExistence type="predicted"/>
<keyword evidence="3" id="KW-1185">Reference proteome</keyword>
<dbReference type="RefSeq" id="WP_069193413.1">
    <property type="nucleotide sequence ID" value="NZ_RLII01000003.1"/>
</dbReference>
<dbReference type="Proteomes" id="UP000289166">
    <property type="component" value="Unassembled WGS sequence"/>
</dbReference>
<dbReference type="AlphaFoldDB" id="A0A4Q0I7I2"/>
<evidence type="ECO:0000313" key="3">
    <source>
        <dbReference type="Proteomes" id="UP000289166"/>
    </source>
</evidence>
<protein>
    <submittedName>
        <fullName evidence="2">Uncharacterized protein</fullName>
    </submittedName>
</protein>